<gene>
    <name evidence="2" type="ORF">US68_C0033G0003</name>
</gene>
<name>A0A0G0L6Y7_9BACT</name>
<reference evidence="2 3" key="1">
    <citation type="journal article" date="2015" name="Nature">
        <title>rRNA introns, odd ribosomes, and small enigmatic genomes across a large radiation of phyla.</title>
        <authorList>
            <person name="Brown C.T."/>
            <person name="Hug L.A."/>
            <person name="Thomas B.C."/>
            <person name="Sharon I."/>
            <person name="Castelle C.J."/>
            <person name="Singh A."/>
            <person name="Wilkins M.J."/>
            <person name="Williams K.H."/>
            <person name="Banfield J.F."/>
        </authorList>
    </citation>
    <scope>NUCLEOTIDE SEQUENCE [LARGE SCALE GENOMIC DNA]</scope>
</reference>
<evidence type="ECO:0000259" key="1">
    <source>
        <dbReference type="Pfam" id="PF01712"/>
    </source>
</evidence>
<dbReference type="Pfam" id="PF01712">
    <property type="entry name" value="dNK"/>
    <property type="match status" value="1"/>
</dbReference>
<dbReference type="Proteomes" id="UP000034231">
    <property type="component" value="Unassembled WGS sequence"/>
</dbReference>
<dbReference type="InterPro" id="IPR031314">
    <property type="entry name" value="DNK_dom"/>
</dbReference>
<organism evidence="2 3">
    <name type="scientific">Candidatus Shapirobacteria bacterium GW2011_GWE1_38_10</name>
    <dbReference type="NCBI Taxonomy" id="1618488"/>
    <lineage>
        <taxon>Bacteria</taxon>
        <taxon>Candidatus Shapironibacteriota</taxon>
    </lineage>
</organism>
<evidence type="ECO:0000313" key="3">
    <source>
        <dbReference type="Proteomes" id="UP000034231"/>
    </source>
</evidence>
<comment type="caution">
    <text evidence="2">The sequence shown here is derived from an EMBL/GenBank/DDBJ whole genome shotgun (WGS) entry which is preliminary data.</text>
</comment>
<accession>A0A0G0L6Y7</accession>
<dbReference type="Gene3D" id="3.40.50.300">
    <property type="entry name" value="P-loop containing nucleotide triphosphate hydrolases"/>
    <property type="match status" value="1"/>
</dbReference>
<dbReference type="EMBL" id="LBTX01000033">
    <property type="protein sequence ID" value="KKQ48426.1"/>
    <property type="molecule type" value="Genomic_DNA"/>
</dbReference>
<dbReference type="InterPro" id="IPR027417">
    <property type="entry name" value="P-loop_NTPase"/>
</dbReference>
<dbReference type="SUPFAM" id="SSF52540">
    <property type="entry name" value="P-loop containing nucleoside triphosphate hydrolases"/>
    <property type="match status" value="1"/>
</dbReference>
<sequence>MIENGLKIAAIEGNSFGGKTTLAKSLQNFYGFNVVEEYDKYSGGGQNFPPFPPENYREAKKAVDFFVELEKRRSGDAIETALRTNEGTVMDRSFYSCISFQRTVSRLMPSIPNAYLYSLDSFEKYAHTNQILIPPVLIYLEPESSLYFKKRVETRGKVPIGFLNKQKTYKLMQIWYYDLVKKCYTNNNGMVLTSLENQIDLTAFKANEFLSKSDYSANRVAVLTNFLQNEKTNNS</sequence>
<evidence type="ECO:0000313" key="2">
    <source>
        <dbReference type="EMBL" id="KKQ48426.1"/>
    </source>
</evidence>
<protein>
    <recommendedName>
        <fullName evidence="1">Deoxynucleoside kinase domain-containing protein</fullName>
    </recommendedName>
</protein>
<dbReference type="AlphaFoldDB" id="A0A0G0L6Y7"/>
<proteinExistence type="predicted"/>
<feature type="domain" description="Deoxynucleoside kinase" evidence="1">
    <location>
        <begin position="10"/>
        <end position="156"/>
    </location>
</feature>